<proteinExistence type="predicted"/>
<keyword evidence="2" id="KW-1185">Reference proteome</keyword>
<name>A0A928VXK1_9CYAN</name>
<protein>
    <submittedName>
        <fullName evidence="1">Uncharacterized protein</fullName>
    </submittedName>
</protein>
<comment type="caution">
    <text evidence="1">The sequence shown here is derived from an EMBL/GenBank/DDBJ whole genome shotgun (WGS) entry which is preliminary data.</text>
</comment>
<dbReference type="AlphaFoldDB" id="A0A928VXK1"/>
<evidence type="ECO:0000313" key="1">
    <source>
        <dbReference type="EMBL" id="MBE9041459.1"/>
    </source>
</evidence>
<evidence type="ECO:0000313" key="2">
    <source>
        <dbReference type="Proteomes" id="UP000621799"/>
    </source>
</evidence>
<sequence length="287" mass="34745">MGVDWVKFKIKSGVDLQELKLWVDRQSQNFPGGMYIEEINDLPIPEEDKEKRKRYHEACDRLIELIEFPDSDESWDNLNRPIMRVYPITYNRILPLEWRKAAYTTIVPLDLPQYLTRWKNYIEEVKLGKYRNYLHQLFLFEDYYNPGSLSWKTALEDFCMWLEYSYEIDNAWTKKEKFLKTREEVVAREIPDLPEIDIPVFEPDSASKPIQPEVREKYDRYMEAITIAQENIRQWNRCVASKCKVRNPGVYNFEYYLQAGLESEWLHEFFDWCDRLIKEGYGLYLDY</sequence>
<dbReference type="RefSeq" id="WP_264321666.1">
    <property type="nucleotide sequence ID" value="NZ_JADEXN010000198.1"/>
</dbReference>
<gene>
    <name evidence="1" type="ORF">IQ235_11770</name>
</gene>
<dbReference type="EMBL" id="JADEXN010000198">
    <property type="protein sequence ID" value="MBE9041459.1"/>
    <property type="molecule type" value="Genomic_DNA"/>
</dbReference>
<reference evidence="1" key="1">
    <citation type="submission" date="2020-10" db="EMBL/GenBank/DDBJ databases">
        <authorList>
            <person name="Castelo-Branco R."/>
            <person name="Eusebio N."/>
            <person name="Adriana R."/>
            <person name="Vieira A."/>
            <person name="Brugerolle De Fraissinette N."/>
            <person name="Rezende De Castro R."/>
            <person name="Schneider M.P."/>
            <person name="Vasconcelos V."/>
            <person name="Leao P.N."/>
        </authorList>
    </citation>
    <scope>NUCLEOTIDE SEQUENCE</scope>
    <source>
        <strain evidence="1">LEGE 11467</strain>
    </source>
</reference>
<dbReference type="Proteomes" id="UP000621799">
    <property type="component" value="Unassembled WGS sequence"/>
</dbReference>
<organism evidence="1 2">
    <name type="scientific">Zarconia navalis LEGE 11467</name>
    <dbReference type="NCBI Taxonomy" id="1828826"/>
    <lineage>
        <taxon>Bacteria</taxon>
        <taxon>Bacillati</taxon>
        <taxon>Cyanobacteriota</taxon>
        <taxon>Cyanophyceae</taxon>
        <taxon>Oscillatoriophycideae</taxon>
        <taxon>Oscillatoriales</taxon>
        <taxon>Oscillatoriales incertae sedis</taxon>
        <taxon>Zarconia</taxon>
        <taxon>Zarconia navalis</taxon>
    </lineage>
</organism>
<accession>A0A928VXK1</accession>